<organism evidence="1 2">
    <name type="scientific">Platanthera guangdongensis</name>
    <dbReference type="NCBI Taxonomy" id="2320717"/>
    <lineage>
        <taxon>Eukaryota</taxon>
        <taxon>Viridiplantae</taxon>
        <taxon>Streptophyta</taxon>
        <taxon>Embryophyta</taxon>
        <taxon>Tracheophyta</taxon>
        <taxon>Spermatophyta</taxon>
        <taxon>Magnoliopsida</taxon>
        <taxon>Liliopsida</taxon>
        <taxon>Asparagales</taxon>
        <taxon>Orchidaceae</taxon>
        <taxon>Orchidoideae</taxon>
        <taxon>Orchideae</taxon>
        <taxon>Orchidinae</taxon>
        <taxon>Platanthera</taxon>
    </lineage>
</organism>
<accession>A0ABR2MKK3</accession>
<evidence type="ECO:0000313" key="2">
    <source>
        <dbReference type="Proteomes" id="UP001412067"/>
    </source>
</evidence>
<proteinExistence type="predicted"/>
<gene>
    <name evidence="1" type="primary">FSM</name>
    <name evidence="1" type="ORF">KSP40_PGU003005</name>
</gene>
<dbReference type="PANTHER" id="PTHR15272">
    <property type="entry name" value="CHROMATIN ASSEMBLY FACTOR 1 SUBUNIT A CAF-1 SUBUNIT A"/>
    <property type="match status" value="1"/>
</dbReference>
<dbReference type="PANTHER" id="PTHR15272:SF0">
    <property type="entry name" value="CHROMATIN ASSEMBLY FACTOR 1 SUBUNIT A"/>
    <property type="match status" value="1"/>
</dbReference>
<name>A0ABR2MKK3_9ASPA</name>
<sequence length="373" mass="41721">MMKARTEDKEQRVKNMFGRFYEKVDSLECWRAVSSPARVAMSARRTKRSSSLSRGALDCEKSPAHWRLATASPIFSPATEFNFSSSSSSVGKVVLLFSRIQALTHFLPSTALGDLIGPSAAPFSSSSAHLLLPVSFDLKEADSCGRTRGDPQTLETVIYFCIILLRSFKRTSCLIQLHCQLRGLQMSEQSMEGVVEGRGMLPFCGNTMNLNTSPVGICKALDLDGNVTPNQTTQKKRKRAIDRNFNGDYKQSLIKECQNELDGLFEFYKEVSSYKLHLEEGEFPSMNSAVACMLEESRLSFSALVDEIYNKMKAKDGSPGVTLASVRSAVLFVGQRMMYGIVNEDVDVLEDESEKCLWCWEVMVFKMLFLFVL</sequence>
<protein>
    <submittedName>
        <fullName evidence="1">Chromatin assembly factor 1 subunit FSM</fullName>
    </submittedName>
</protein>
<comment type="caution">
    <text evidence="1">The sequence shown here is derived from an EMBL/GenBank/DDBJ whole genome shotgun (WGS) entry which is preliminary data.</text>
</comment>
<keyword evidence="2" id="KW-1185">Reference proteome</keyword>
<dbReference type="EMBL" id="JBBWWR010000007">
    <property type="protein sequence ID" value="KAK8964526.1"/>
    <property type="molecule type" value="Genomic_DNA"/>
</dbReference>
<dbReference type="Proteomes" id="UP001412067">
    <property type="component" value="Unassembled WGS sequence"/>
</dbReference>
<evidence type="ECO:0000313" key="1">
    <source>
        <dbReference type="EMBL" id="KAK8964526.1"/>
    </source>
</evidence>
<reference evidence="1 2" key="1">
    <citation type="journal article" date="2022" name="Nat. Plants">
        <title>Genomes of leafy and leafless Platanthera orchids illuminate the evolution of mycoheterotrophy.</title>
        <authorList>
            <person name="Li M.H."/>
            <person name="Liu K.W."/>
            <person name="Li Z."/>
            <person name="Lu H.C."/>
            <person name="Ye Q.L."/>
            <person name="Zhang D."/>
            <person name="Wang J.Y."/>
            <person name="Li Y.F."/>
            <person name="Zhong Z.M."/>
            <person name="Liu X."/>
            <person name="Yu X."/>
            <person name="Liu D.K."/>
            <person name="Tu X.D."/>
            <person name="Liu B."/>
            <person name="Hao Y."/>
            <person name="Liao X.Y."/>
            <person name="Jiang Y.T."/>
            <person name="Sun W.H."/>
            <person name="Chen J."/>
            <person name="Chen Y.Q."/>
            <person name="Ai Y."/>
            <person name="Zhai J.W."/>
            <person name="Wu S.S."/>
            <person name="Zhou Z."/>
            <person name="Hsiao Y.Y."/>
            <person name="Wu W.L."/>
            <person name="Chen Y.Y."/>
            <person name="Lin Y.F."/>
            <person name="Hsu J.L."/>
            <person name="Li C.Y."/>
            <person name="Wang Z.W."/>
            <person name="Zhao X."/>
            <person name="Zhong W.Y."/>
            <person name="Ma X.K."/>
            <person name="Ma L."/>
            <person name="Huang J."/>
            <person name="Chen G.Z."/>
            <person name="Huang M.Z."/>
            <person name="Huang L."/>
            <person name="Peng D.H."/>
            <person name="Luo Y.B."/>
            <person name="Zou S.Q."/>
            <person name="Chen S.P."/>
            <person name="Lan S."/>
            <person name="Tsai W.C."/>
            <person name="Van de Peer Y."/>
            <person name="Liu Z.J."/>
        </authorList>
    </citation>
    <scope>NUCLEOTIDE SEQUENCE [LARGE SCALE GENOMIC DNA]</scope>
    <source>
        <strain evidence="1">Lor288</strain>
    </source>
</reference>